<gene>
    <name evidence="1" type="ORF">O6H91_01G070100</name>
</gene>
<name>A0ACC2ES28_DIPCM</name>
<accession>A0ACC2ES28</accession>
<keyword evidence="2" id="KW-1185">Reference proteome</keyword>
<evidence type="ECO:0000313" key="2">
    <source>
        <dbReference type="Proteomes" id="UP001162992"/>
    </source>
</evidence>
<sequence>MQRFWGAGPGLAIHAFPSYPLRYFPPLQNEQRTIFVHNSHGKTQLISAAFNSPESTVKNEKQKGKRVTRLYSLAVPVFALAAGQEAIQVFSDWQPNQATIKTIYMVFSIVFCWGCCVFGSMNDPFYESEEYRKAGGDGTQHWIYDVEEMEEEEAREELWREDLLRELDEKVGELRDLEEKEKEKELV</sequence>
<evidence type="ECO:0000313" key="1">
    <source>
        <dbReference type="EMBL" id="KAJ7569284.1"/>
    </source>
</evidence>
<dbReference type="Proteomes" id="UP001162992">
    <property type="component" value="Chromosome 1"/>
</dbReference>
<protein>
    <submittedName>
        <fullName evidence="1">Uncharacterized protein</fullName>
    </submittedName>
</protein>
<dbReference type="EMBL" id="CM055092">
    <property type="protein sequence ID" value="KAJ7569284.1"/>
    <property type="molecule type" value="Genomic_DNA"/>
</dbReference>
<reference evidence="2" key="1">
    <citation type="journal article" date="2024" name="Proc. Natl. Acad. Sci. U.S.A.">
        <title>Extraordinary preservation of gene collinearity over three hundred million years revealed in homosporous lycophytes.</title>
        <authorList>
            <person name="Li C."/>
            <person name="Wickell D."/>
            <person name="Kuo L.Y."/>
            <person name="Chen X."/>
            <person name="Nie B."/>
            <person name="Liao X."/>
            <person name="Peng D."/>
            <person name="Ji J."/>
            <person name="Jenkins J."/>
            <person name="Williams M."/>
            <person name="Shu S."/>
            <person name="Plott C."/>
            <person name="Barry K."/>
            <person name="Rajasekar S."/>
            <person name="Grimwood J."/>
            <person name="Han X."/>
            <person name="Sun S."/>
            <person name="Hou Z."/>
            <person name="He W."/>
            <person name="Dai G."/>
            <person name="Sun C."/>
            <person name="Schmutz J."/>
            <person name="Leebens-Mack J.H."/>
            <person name="Li F.W."/>
            <person name="Wang L."/>
        </authorList>
    </citation>
    <scope>NUCLEOTIDE SEQUENCE [LARGE SCALE GENOMIC DNA]</scope>
    <source>
        <strain evidence="2">cv. PW_Plant_1</strain>
    </source>
</reference>
<proteinExistence type="predicted"/>
<comment type="caution">
    <text evidence="1">The sequence shown here is derived from an EMBL/GenBank/DDBJ whole genome shotgun (WGS) entry which is preliminary data.</text>
</comment>
<organism evidence="1 2">
    <name type="scientific">Diphasiastrum complanatum</name>
    <name type="common">Issler's clubmoss</name>
    <name type="synonym">Lycopodium complanatum</name>
    <dbReference type="NCBI Taxonomy" id="34168"/>
    <lineage>
        <taxon>Eukaryota</taxon>
        <taxon>Viridiplantae</taxon>
        <taxon>Streptophyta</taxon>
        <taxon>Embryophyta</taxon>
        <taxon>Tracheophyta</taxon>
        <taxon>Lycopodiopsida</taxon>
        <taxon>Lycopodiales</taxon>
        <taxon>Lycopodiaceae</taxon>
        <taxon>Lycopodioideae</taxon>
        <taxon>Diphasiastrum</taxon>
    </lineage>
</organism>